<evidence type="ECO:0000259" key="2">
    <source>
        <dbReference type="Pfam" id="PF13476"/>
    </source>
</evidence>
<evidence type="ECO:0000313" key="3">
    <source>
        <dbReference type="EMBL" id="KKN91123.1"/>
    </source>
</evidence>
<dbReference type="EMBL" id="LAZR01000105">
    <property type="protein sequence ID" value="KKN91123.1"/>
    <property type="molecule type" value="Genomic_DNA"/>
</dbReference>
<sequence>MKIVALEAENVKHLKVVNIKPDGSLVVIGGDNAAGKTCVLDSIEYALNGASSIPIKPIRAGQKKARVVLDLGDILVTRTFTAKGTNLTVKNKEGATFASPQAMLDKLVGALTFDPLEFSKMDTKKQSEVLKKLVGLDFDKLNAQHKKLFDERAIVNRRGKELKANLDSMICHKDVPDKEVSVQELSEKYTKAVEHNNKVETALRELDDESDELDGLTKRVAALKKSIKDRQKALSDMEEIDVKTIRSEMSKAEIVNTQVRENKVYTSADYDLGKLRSQSKSLSDQMTEIVGEKAKSLAKAKFPIEGLAIDDDGVTFEDIPFVQCSSAQRIKISVAMGLAMNPKLRILLIREGSLLDSKSLTVIAKMADKADAQIWIERVSKGKECSVILEDGEVLTPEPVA</sequence>
<feature type="domain" description="Rad50/SbcC-type AAA" evidence="2">
    <location>
        <begin position="7"/>
        <end position="231"/>
    </location>
</feature>
<accession>A0A0F9XGS7</accession>
<feature type="coiled-coil region" evidence="1">
    <location>
        <begin position="192"/>
        <end position="226"/>
    </location>
</feature>
<dbReference type="AlphaFoldDB" id="A0A0F9XGS7"/>
<dbReference type="Pfam" id="PF13476">
    <property type="entry name" value="AAA_23"/>
    <property type="match status" value="1"/>
</dbReference>
<dbReference type="InterPro" id="IPR027417">
    <property type="entry name" value="P-loop_NTPase"/>
</dbReference>
<organism evidence="3">
    <name type="scientific">marine sediment metagenome</name>
    <dbReference type="NCBI Taxonomy" id="412755"/>
    <lineage>
        <taxon>unclassified sequences</taxon>
        <taxon>metagenomes</taxon>
        <taxon>ecological metagenomes</taxon>
    </lineage>
</organism>
<dbReference type="InterPro" id="IPR038729">
    <property type="entry name" value="Rad50/SbcC_AAA"/>
</dbReference>
<dbReference type="GO" id="GO:0006302">
    <property type="term" value="P:double-strand break repair"/>
    <property type="evidence" value="ECO:0007669"/>
    <property type="project" value="InterPro"/>
</dbReference>
<comment type="caution">
    <text evidence="3">The sequence shown here is derived from an EMBL/GenBank/DDBJ whole genome shotgun (WGS) entry which is preliminary data.</text>
</comment>
<name>A0A0F9XGS7_9ZZZZ</name>
<dbReference type="Gene3D" id="3.40.50.300">
    <property type="entry name" value="P-loop containing nucleotide triphosphate hydrolases"/>
    <property type="match status" value="1"/>
</dbReference>
<dbReference type="GO" id="GO:0016887">
    <property type="term" value="F:ATP hydrolysis activity"/>
    <property type="evidence" value="ECO:0007669"/>
    <property type="project" value="InterPro"/>
</dbReference>
<gene>
    <name evidence="3" type="ORF">LCGC14_0219880</name>
</gene>
<protein>
    <recommendedName>
        <fullName evidence="2">Rad50/SbcC-type AAA domain-containing protein</fullName>
    </recommendedName>
</protein>
<dbReference type="SUPFAM" id="SSF52540">
    <property type="entry name" value="P-loop containing nucleoside triphosphate hydrolases"/>
    <property type="match status" value="1"/>
</dbReference>
<proteinExistence type="predicted"/>
<evidence type="ECO:0000256" key="1">
    <source>
        <dbReference type="SAM" id="Coils"/>
    </source>
</evidence>
<reference evidence="3" key="1">
    <citation type="journal article" date="2015" name="Nature">
        <title>Complex archaea that bridge the gap between prokaryotes and eukaryotes.</title>
        <authorList>
            <person name="Spang A."/>
            <person name="Saw J.H."/>
            <person name="Jorgensen S.L."/>
            <person name="Zaremba-Niedzwiedzka K."/>
            <person name="Martijn J."/>
            <person name="Lind A.E."/>
            <person name="van Eijk R."/>
            <person name="Schleper C."/>
            <person name="Guy L."/>
            <person name="Ettema T.J."/>
        </authorList>
    </citation>
    <scope>NUCLEOTIDE SEQUENCE</scope>
</reference>
<keyword evidence="1" id="KW-0175">Coiled coil</keyword>